<keyword evidence="2" id="KW-1133">Transmembrane helix</keyword>
<feature type="compositionally biased region" description="Low complexity" evidence="1">
    <location>
        <begin position="326"/>
        <end position="374"/>
    </location>
</feature>
<dbReference type="Pfam" id="PF24841">
    <property type="entry name" value="DUF7719"/>
    <property type="match status" value="1"/>
</dbReference>
<dbReference type="PANTHER" id="PTHR38705">
    <property type="entry name" value="PROTEIN RDS1"/>
    <property type="match status" value="1"/>
</dbReference>
<dbReference type="Pfam" id="PF13668">
    <property type="entry name" value="Ferritin_2"/>
    <property type="match status" value="1"/>
</dbReference>
<evidence type="ECO:0000313" key="6">
    <source>
        <dbReference type="Proteomes" id="UP001147695"/>
    </source>
</evidence>
<feature type="transmembrane region" description="Helical" evidence="2">
    <location>
        <begin position="747"/>
        <end position="774"/>
    </location>
</feature>
<keyword evidence="3" id="KW-0732">Signal</keyword>
<evidence type="ECO:0000256" key="2">
    <source>
        <dbReference type="SAM" id="Phobius"/>
    </source>
</evidence>
<organism evidence="5 6">
    <name type="scientific">Penicillium brevicompactum</name>
    <dbReference type="NCBI Taxonomy" id="5074"/>
    <lineage>
        <taxon>Eukaryota</taxon>
        <taxon>Fungi</taxon>
        <taxon>Dikarya</taxon>
        <taxon>Ascomycota</taxon>
        <taxon>Pezizomycotina</taxon>
        <taxon>Eurotiomycetes</taxon>
        <taxon>Eurotiomycetidae</taxon>
        <taxon>Eurotiales</taxon>
        <taxon>Aspergillaceae</taxon>
        <taxon>Penicillium</taxon>
    </lineage>
</organism>
<evidence type="ECO:0000313" key="5">
    <source>
        <dbReference type="EMBL" id="KAJ5328389.1"/>
    </source>
</evidence>
<evidence type="ECO:0000256" key="3">
    <source>
        <dbReference type="SAM" id="SignalP"/>
    </source>
</evidence>
<dbReference type="InterPro" id="IPR039254">
    <property type="entry name" value="Rds1"/>
</dbReference>
<feature type="compositionally biased region" description="Polar residues" evidence="1">
    <location>
        <begin position="375"/>
        <end position="394"/>
    </location>
</feature>
<feature type="compositionally biased region" description="Low complexity" evidence="1">
    <location>
        <begin position="45"/>
        <end position="56"/>
    </location>
</feature>
<keyword evidence="2" id="KW-0472">Membrane</keyword>
<gene>
    <name evidence="5" type="ORF">N7452_008779</name>
</gene>
<feature type="compositionally biased region" description="Low complexity" evidence="1">
    <location>
        <begin position="582"/>
        <end position="595"/>
    </location>
</feature>
<reference evidence="5" key="2">
    <citation type="journal article" date="2023" name="IMA Fungus">
        <title>Comparative genomic study of the Penicillium genus elucidates a diverse pangenome and 15 lateral gene transfer events.</title>
        <authorList>
            <person name="Petersen C."/>
            <person name="Sorensen T."/>
            <person name="Nielsen M.R."/>
            <person name="Sondergaard T.E."/>
            <person name="Sorensen J.L."/>
            <person name="Fitzpatrick D.A."/>
            <person name="Frisvad J.C."/>
            <person name="Nielsen K.L."/>
        </authorList>
    </citation>
    <scope>NUCLEOTIDE SEQUENCE</scope>
    <source>
        <strain evidence="5">IBT 35673</strain>
    </source>
</reference>
<dbReference type="Proteomes" id="UP001147695">
    <property type="component" value="Unassembled WGS sequence"/>
</dbReference>
<dbReference type="PANTHER" id="PTHR38705:SF1">
    <property type="entry name" value="PROTEIN RDS1"/>
    <property type="match status" value="1"/>
</dbReference>
<accession>A0A9W9Q8T5</accession>
<proteinExistence type="predicted"/>
<protein>
    <recommendedName>
        <fullName evidence="4">DUF7719 domain-containing protein</fullName>
    </recommendedName>
</protein>
<feature type="transmembrane region" description="Helical" evidence="2">
    <location>
        <begin position="709"/>
        <end position="727"/>
    </location>
</feature>
<feature type="region of interest" description="Disordered" evidence="1">
    <location>
        <begin position="322"/>
        <end position="416"/>
    </location>
</feature>
<feature type="domain" description="DUF7719" evidence="4">
    <location>
        <begin position="710"/>
        <end position="779"/>
    </location>
</feature>
<dbReference type="EMBL" id="JAPZBQ010000005">
    <property type="protein sequence ID" value="KAJ5328389.1"/>
    <property type="molecule type" value="Genomic_DNA"/>
</dbReference>
<keyword evidence="2" id="KW-0812">Transmembrane</keyword>
<evidence type="ECO:0000259" key="4">
    <source>
        <dbReference type="Pfam" id="PF24841"/>
    </source>
</evidence>
<feature type="region of interest" description="Disordered" evidence="1">
    <location>
        <begin position="17"/>
        <end position="74"/>
    </location>
</feature>
<dbReference type="AlphaFoldDB" id="A0A9W9Q8T5"/>
<feature type="region of interest" description="Disordered" evidence="1">
    <location>
        <begin position="573"/>
        <end position="602"/>
    </location>
</feature>
<reference evidence="5" key="1">
    <citation type="submission" date="2022-12" db="EMBL/GenBank/DDBJ databases">
        <authorList>
            <person name="Petersen C."/>
        </authorList>
    </citation>
    <scope>NUCLEOTIDE SEQUENCE</scope>
    <source>
        <strain evidence="5">IBT 35673</strain>
    </source>
</reference>
<evidence type="ECO:0000256" key="1">
    <source>
        <dbReference type="SAM" id="MobiDB-lite"/>
    </source>
</evidence>
<feature type="chain" id="PRO_5040933301" description="DUF7719 domain-containing protein" evidence="3">
    <location>
        <begin position="18"/>
        <end position="780"/>
    </location>
</feature>
<dbReference type="InterPro" id="IPR056136">
    <property type="entry name" value="DUF7719"/>
</dbReference>
<feature type="signal peptide" evidence="3">
    <location>
        <begin position="1"/>
        <end position="17"/>
    </location>
</feature>
<name>A0A9W9Q8T5_PENBR</name>
<comment type="caution">
    <text evidence="5">The sequence shown here is derived from an EMBL/GenBank/DDBJ whole genome shotgun (WGS) entry which is preliminary data.</text>
</comment>
<sequence>MIWKNIFILGLLPVAIADPDPDPKKHKGGGHKGGEEHHETALTTIPIESSSISAPPLRNHSTSEPHTPFTGTATTTGALTATSIGTGIPSEGVAAGATSYPADGKLHHAEPAPFDPAGGVGTNGSTPVYNTKSDFDFESLALALYQEWLEYDLFQDGLRRFNESEFQAAGLSSADRELIQFMAQQELGHVTMLSNILGEHAPQQCTYIYPYTNVKEFIDFCQKLTRFGEAGVYGFLAHLDSREAAALLTQSITTEARQQLIFRQFEGLFPMVEWFQLGIPQSWAWTLLAPFISTCPENQTRLIWQNFPTLLVVNQPNPWNTGITANSPSGQNQSSDSSAATSFSQSSDSSTATSSSQPTDSSESSEPTQTPAPSQLSGLNQTAGFIFNQSSGANDTVGPGVSIPRTPKGSNSTNLTSNCGVTVTKIRPLPLTFPGRRVLLQWDAPGRQVGPNNSYITTTQTEAGSARYVIWVSQLNVTYTTLTIDNSTNGTAITNSTGGRGHTIQPDLETYQGDPAINGTIFIAITDSDPALSPFNLSLINPHVVAGPALYQAGGTRFVTVDASGELVDTHGDIDEHLSNTSKSPPSKAAPVPKATGHQSDSEVVVDQPLPPFLDTILLSIPLTTLHLTLSFLAAHQYAETTDLPELFKNSLLTAFPLLTLFVHLAHGHIISFGKPRSKNEPSEPSLFPLTADKRNVAFLRKLVFPPALRTYVFLPVAAVLGAHLIAITNGEPYYAVMKKAPAVGTIWIWCILELSFGAAVLGALGPLIWGVWWMDYGIF</sequence>